<comment type="caution">
    <text evidence="12">The sequence shown here is derived from an EMBL/GenBank/DDBJ whole genome shotgun (WGS) entry which is preliminary data.</text>
</comment>
<dbReference type="InterPro" id="IPR051447">
    <property type="entry name" value="Lipoprotein-release_system"/>
</dbReference>
<evidence type="ECO:0000256" key="6">
    <source>
        <dbReference type="ARBA" id="ARBA00022989"/>
    </source>
</evidence>
<evidence type="ECO:0000256" key="2">
    <source>
        <dbReference type="ARBA" id="ARBA00005236"/>
    </source>
</evidence>
<dbReference type="PANTHER" id="PTHR30489:SF0">
    <property type="entry name" value="LIPOPROTEIN-RELEASING SYSTEM TRANSMEMBRANE PROTEIN LOLE"/>
    <property type="match status" value="1"/>
</dbReference>
<reference evidence="12 13" key="1">
    <citation type="journal article" date="2006" name="Mol. Plant Microbe Interact.">
        <title>Identification of open reading frames unique to a select agent: Ralstonia solanacearum race 3 biovar 2.</title>
        <authorList>
            <person name="Gabriel D.W."/>
            <person name="Allen C."/>
            <person name="Schell M."/>
            <person name="Denny T.P."/>
            <person name="Greenberg J.T."/>
            <person name="Duan Y.P."/>
            <person name="Flores-Cruz Z."/>
            <person name="Huang Q."/>
            <person name="Clifford J.M."/>
            <person name="Presting G."/>
            <person name="Gonzalez E.T."/>
            <person name="Reddy J."/>
            <person name="Elphinstone J."/>
            <person name="Swanson J."/>
            <person name="Yao J."/>
            <person name="Mulholland V."/>
            <person name="Liu L."/>
            <person name="Farmerie W."/>
            <person name="Patnaikuni M."/>
            <person name="Balogh B."/>
            <person name="Norman D."/>
            <person name="Alvarez A."/>
            <person name="Castillo J.A."/>
            <person name="Jones J."/>
            <person name="Saddler G."/>
            <person name="Walunas T."/>
            <person name="Zhukov A."/>
            <person name="Mikhailova N."/>
        </authorList>
    </citation>
    <scope>NUCLEOTIDE SEQUENCE [LARGE SCALE GENOMIC DNA]</scope>
    <source>
        <strain evidence="12 13">UW551</strain>
    </source>
</reference>
<keyword evidence="4" id="KW-1003">Cell membrane</keyword>
<evidence type="ECO:0000256" key="5">
    <source>
        <dbReference type="ARBA" id="ARBA00022692"/>
    </source>
</evidence>
<evidence type="ECO:0000313" key="12">
    <source>
        <dbReference type="EMBL" id="EAP72266.1"/>
    </source>
</evidence>
<dbReference type="NCBIfam" id="TIGR02212">
    <property type="entry name" value="lolCE"/>
    <property type="match status" value="1"/>
</dbReference>
<feature type="transmembrane region" description="Helical" evidence="9">
    <location>
        <begin position="756"/>
        <end position="777"/>
    </location>
</feature>
<organism evidence="12 13">
    <name type="scientific">Ralstonia solanacearum (strain UW551)</name>
    <dbReference type="NCBI Taxonomy" id="342110"/>
    <lineage>
        <taxon>Bacteria</taxon>
        <taxon>Pseudomonadati</taxon>
        <taxon>Pseudomonadota</taxon>
        <taxon>Betaproteobacteria</taxon>
        <taxon>Burkholderiales</taxon>
        <taxon>Burkholderiaceae</taxon>
        <taxon>Ralstonia</taxon>
        <taxon>Ralstonia solanacearum species complex</taxon>
    </lineage>
</organism>
<dbReference type="GO" id="GO:0098797">
    <property type="term" value="C:plasma membrane protein complex"/>
    <property type="evidence" value="ECO:0007669"/>
    <property type="project" value="TreeGrafter"/>
</dbReference>
<dbReference type="Pfam" id="PF02687">
    <property type="entry name" value="FtsX"/>
    <property type="match status" value="1"/>
</dbReference>
<feature type="region of interest" description="Disordered" evidence="8">
    <location>
        <begin position="1"/>
        <end position="50"/>
    </location>
</feature>
<feature type="compositionally biased region" description="Basic and acidic residues" evidence="8">
    <location>
        <begin position="17"/>
        <end position="30"/>
    </location>
</feature>
<evidence type="ECO:0000256" key="8">
    <source>
        <dbReference type="SAM" id="MobiDB-lite"/>
    </source>
</evidence>
<dbReference type="InterPro" id="IPR011925">
    <property type="entry name" value="LolCE_TM"/>
</dbReference>
<dbReference type="GO" id="GO:0044874">
    <property type="term" value="P:lipoprotein localization to outer membrane"/>
    <property type="evidence" value="ECO:0007669"/>
    <property type="project" value="TreeGrafter"/>
</dbReference>
<evidence type="ECO:0000313" key="13">
    <source>
        <dbReference type="Proteomes" id="UP000005933"/>
    </source>
</evidence>
<dbReference type="PANTHER" id="PTHR30489">
    <property type="entry name" value="LIPOPROTEIN-RELEASING SYSTEM TRANSMEMBRANE PROTEIN LOLE"/>
    <property type="match status" value="1"/>
</dbReference>
<keyword evidence="7 9" id="KW-0472">Membrane</keyword>
<evidence type="ECO:0000259" key="11">
    <source>
        <dbReference type="Pfam" id="PF12704"/>
    </source>
</evidence>
<sequence>MDAVAGQQAGGFGGMRTDGDAGHSGRDGKGGQRIAQGTRTAQAAQPAERSAGQFAAGDAVVGVVRIAGQHQRDGVDAAIGQRVGGRGEPVAVIGAQRFEPVIPVRRQERGAGGIEQHGGTGIVGGQLGKRAGAQFGRPGGAAQAGEERFLADHALGDRPGVDQRALAEQPHRIDRQQAARVPCPVDGVVVPRHLHFVLELAPGALLLALVHPDIDVVAGGALRGGATQLPEWGIGEVPAGGVGRFQRQARLGDERGDGLAQRLGVFRLQPQVGRVEHHQVIACGVDVDRLQAGPGAGIGGGAVGQAHVRRGRQRARRQSGALGQPALVRQRGQVGVVVALARGLAGAGKQPFQAGQGQLTVSIVRHLGRRRAKRDNQGQFGNHGPEIVNFRLAGEGAGYITSHGDAPLKVPYEWQIGWRYTRAGKRATRNSFISFISLISMLGIALGVTALIVVLSVMNGFQKEVRDRMLSVLSHIEIMAPGSLPDWQRTANEALQNKEVVGAAPYVGAQAMITRDDAVRGVLLRGVSPADEPKVSDIAKDFKSGGIDDLKPGEFGIALGSELARGLGVRQGDKVTLVAPQGTITPAGVLPRMKQFTVIGTFESGHYEFDSSLALIHIDDAERLFRLDGPTGVRLKLVDMQRAPQVAEALSRTLTGELYIRDWSRQNKNWFAAVQTEKKMMFIILTLIIAVAAFNLVSTLVMTVTDKQADIAILRTMGAQPGSIMKIFIVQGVAIGFIGTLLGVLFGTLIAYNIDVIVPAIEHVLGVQFLPQSIYFISELPSDPRVNDIATIGIISFVLASVATLYPSWHASRVNPAEALRYE</sequence>
<feature type="transmembrane region" description="Helical" evidence="9">
    <location>
        <begin position="682"/>
        <end position="704"/>
    </location>
</feature>
<accession>A0AB33VDT2</accession>
<dbReference type="Proteomes" id="UP000005933">
    <property type="component" value="Unassembled WGS sequence"/>
</dbReference>
<evidence type="ECO:0000256" key="1">
    <source>
        <dbReference type="ARBA" id="ARBA00004651"/>
    </source>
</evidence>
<feature type="domain" description="ABC3 transporter permease C-terminal" evidence="10">
    <location>
        <begin position="682"/>
        <end position="816"/>
    </location>
</feature>
<protein>
    <submittedName>
        <fullName evidence="12">LolC</fullName>
    </submittedName>
</protein>
<evidence type="ECO:0000256" key="7">
    <source>
        <dbReference type="ARBA" id="ARBA00023136"/>
    </source>
</evidence>
<dbReference type="InterPro" id="IPR003838">
    <property type="entry name" value="ABC3_permease_C"/>
</dbReference>
<feature type="transmembrane region" description="Helical" evidence="9">
    <location>
        <begin position="432"/>
        <end position="458"/>
    </location>
</feature>
<gene>
    <name evidence="12" type="primary">lolC</name>
    <name evidence="12" type="ORF">RRSL_01961</name>
</gene>
<feature type="transmembrane region" description="Helical" evidence="9">
    <location>
        <begin position="724"/>
        <end position="749"/>
    </location>
</feature>
<comment type="subcellular location">
    <subcellularLocation>
        <location evidence="1">Cell membrane</location>
        <topology evidence="1">Multi-pass membrane protein</topology>
    </subcellularLocation>
</comment>
<keyword evidence="5 9" id="KW-0812">Transmembrane</keyword>
<evidence type="ECO:0000256" key="9">
    <source>
        <dbReference type="SAM" id="Phobius"/>
    </source>
</evidence>
<name>A0AB33VDT2_RALSU</name>
<evidence type="ECO:0000256" key="4">
    <source>
        <dbReference type="ARBA" id="ARBA00022475"/>
    </source>
</evidence>
<feature type="domain" description="MacB-like periplasmic core" evidence="11">
    <location>
        <begin position="437"/>
        <end position="651"/>
    </location>
</feature>
<comment type="similarity">
    <text evidence="2">Belongs to the ABC-4 integral membrane protein family. LolC/E subfamily.</text>
</comment>
<dbReference type="EMBL" id="AAKL01000033">
    <property type="protein sequence ID" value="EAP72266.1"/>
    <property type="molecule type" value="Genomic_DNA"/>
</dbReference>
<proteinExistence type="inferred from homology"/>
<evidence type="ECO:0000259" key="10">
    <source>
        <dbReference type="Pfam" id="PF02687"/>
    </source>
</evidence>
<dbReference type="GO" id="GO:0042953">
    <property type="term" value="P:lipoprotein transport"/>
    <property type="evidence" value="ECO:0007669"/>
    <property type="project" value="InterPro"/>
</dbReference>
<dbReference type="Pfam" id="PF12704">
    <property type="entry name" value="MacB_PCD"/>
    <property type="match status" value="1"/>
</dbReference>
<feature type="transmembrane region" description="Helical" evidence="9">
    <location>
        <begin position="789"/>
        <end position="806"/>
    </location>
</feature>
<dbReference type="AlphaFoldDB" id="A0AB33VDT2"/>
<keyword evidence="6 9" id="KW-1133">Transmembrane helix</keyword>
<evidence type="ECO:0000256" key="3">
    <source>
        <dbReference type="ARBA" id="ARBA00022448"/>
    </source>
</evidence>
<keyword evidence="3" id="KW-0813">Transport</keyword>
<dbReference type="InterPro" id="IPR025857">
    <property type="entry name" value="MacB_PCD"/>
</dbReference>